<dbReference type="InterPro" id="IPR016035">
    <property type="entry name" value="Acyl_Trfase/lysoPLipase"/>
</dbReference>
<dbReference type="Pfam" id="PF01734">
    <property type="entry name" value="Patatin"/>
    <property type="match status" value="1"/>
</dbReference>
<feature type="active site" description="Proton acceptor" evidence="4">
    <location>
        <position position="160"/>
    </location>
</feature>
<feature type="short sequence motif" description="DGA/G" evidence="4">
    <location>
        <begin position="160"/>
        <end position="162"/>
    </location>
</feature>
<comment type="caution">
    <text evidence="4">Lacks conserved residue(s) required for the propagation of feature annotation.</text>
</comment>
<dbReference type="GO" id="GO:0016042">
    <property type="term" value="P:lipid catabolic process"/>
    <property type="evidence" value="ECO:0007669"/>
    <property type="project" value="UniProtKB-UniRule"/>
</dbReference>
<dbReference type="SUPFAM" id="SSF52151">
    <property type="entry name" value="FabD/lysophospholipase-like"/>
    <property type="match status" value="1"/>
</dbReference>
<name>A0A172T285_FERPE</name>
<evidence type="ECO:0000256" key="3">
    <source>
        <dbReference type="ARBA" id="ARBA00023098"/>
    </source>
</evidence>
<reference evidence="6 7" key="1">
    <citation type="submission" date="2014-08" db="EMBL/GenBank/DDBJ databases">
        <title>Fervidobacterium pennivorans DYC genome.</title>
        <authorList>
            <person name="Wushke S."/>
        </authorList>
    </citation>
    <scope>NUCLEOTIDE SEQUENCE [LARGE SCALE GENOMIC DNA]</scope>
    <source>
        <strain evidence="6 7">DYC</strain>
    </source>
</reference>
<evidence type="ECO:0000256" key="2">
    <source>
        <dbReference type="ARBA" id="ARBA00022963"/>
    </source>
</evidence>
<evidence type="ECO:0000256" key="4">
    <source>
        <dbReference type="PROSITE-ProRule" id="PRU01161"/>
    </source>
</evidence>
<evidence type="ECO:0000313" key="7">
    <source>
        <dbReference type="Proteomes" id="UP000077096"/>
    </source>
</evidence>
<dbReference type="Proteomes" id="UP000077096">
    <property type="component" value="Chromosome"/>
</dbReference>
<organism evidence="6 7">
    <name type="scientific">Fervidobacterium pennivorans</name>
    <dbReference type="NCBI Taxonomy" id="93466"/>
    <lineage>
        <taxon>Bacteria</taxon>
        <taxon>Thermotogati</taxon>
        <taxon>Thermotogota</taxon>
        <taxon>Thermotogae</taxon>
        <taxon>Thermotogales</taxon>
        <taxon>Fervidobacteriaceae</taxon>
        <taxon>Fervidobacterium</taxon>
    </lineage>
</organism>
<accession>A0A172T285</accession>
<dbReference type="PATRIC" id="fig|93466.3.peg.651"/>
<feature type="active site" description="Nucleophile" evidence="4">
    <location>
        <position position="37"/>
    </location>
</feature>
<dbReference type="PROSITE" id="PS51635">
    <property type="entry name" value="PNPLA"/>
    <property type="match status" value="1"/>
</dbReference>
<dbReference type="GO" id="GO:0016787">
    <property type="term" value="F:hydrolase activity"/>
    <property type="evidence" value="ECO:0007669"/>
    <property type="project" value="UniProtKB-UniRule"/>
</dbReference>
<dbReference type="EMBL" id="CP011393">
    <property type="protein sequence ID" value="ANE41074.1"/>
    <property type="molecule type" value="Genomic_DNA"/>
</dbReference>
<gene>
    <name evidence="6" type="ORF">JM64_03000</name>
</gene>
<dbReference type="AlphaFoldDB" id="A0A172T285"/>
<feature type="short sequence motif" description="GXSXG" evidence="4">
    <location>
        <begin position="35"/>
        <end position="39"/>
    </location>
</feature>
<evidence type="ECO:0000259" key="5">
    <source>
        <dbReference type="PROSITE" id="PS51635"/>
    </source>
</evidence>
<keyword evidence="1 4" id="KW-0378">Hydrolase</keyword>
<dbReference type="KEGG" id="fng:JM64_03000"/>
<dbReference type="PANTHER" id="PTHR14226:SF29">
    <property type="entry name" value="NEUROPATHY TARGET ESTERASE SWS"/>
    <property type="match status" value="1"/>
</dbReference>
<keyword evidence="3 4" id="KW-0443">Lipid metabolism</keyword>
<feature type="domain" description="PNPLA" evidence="5">
    <location>
        <begin position="4"/>
        <end position="173"/>
    </location>
</feature>
<dbReference type="OrthoDB" id="9770965at2"/>
<keyword evidence="2 4" id="KW-0442">Lipid degradation</keyword>
<dbReference type="InterPro" id="IPR002641">
    <property type="entry name" value="PNPLA_dom"/>
</dbReference>
<evidence type="ECO:0000256" key="1">
    <source>
        <dbReference type="ARBA" id="ARBA00022801"/>
    </source>
</evidence>
<proteinExistence type="predicted"/>
<dbReference type="Gene3D" id="3.40.1090.10">
    <property type="entry name" value="Cytosolic phospholipase A2 catalytic domain"/>
    <property type="match status" value="1"/>
</dbReference>
<dbReference type="InterPro" id="IPR050301">
    <property type="entry name" value="NTE"/>
</dbReference>
<sequence length="260" mass="29207">MVGLALQAGGVKGFSHIATLKVFEECNVKPDVISGSSAGSIVGALYALHGSSEIAYKVFAETVRKFLKKQRTKPEPIMNLEMVIKDALYSLDEFYQFFKEMFGKKKFSEIKTKLLVVAFDIETWKSFVIDEGYLVDAVLASCTVPGVFEPTYIAGARMLDGGVLSPIPTFELKDYGADTIVASAFEELIPPYATHTELMLTVDAVKESYIVQNELSEADFTFFYPVSVNWQDFAKYEEVYKNALIVARRVKDEFENFIRR</sequence>
<evidence type="ECO:0000313" key="6">
    <source>
        <dbReference type="EMBL" id="ANE41074.1"/>
    </source>
</evidence>
<dbReference type="PANTHER" id="PTHR14226">
    <property type="entry name" value="NEUROPATHY TARGET ESTERASE/SWISS CHEESE D.MELANOGASTER"/>
    <property type="match status" value="1"/>
</dbReference>
<protein>
    <submittedName>
        <fullName evidence="6">Patatin</fullName>
    </submittedName>
</protein>